<dbReference type="EMBL" id="JAHRHJ020000002">
    <property type="protein sequence ID" value="KAH9325534.1"/>
    <property type="molecule type" value="Genomic_DNA"/>
</dbReference>
<evidence type="ECO:0000313" key="3">
    <source>
        <dbReference type="Proteomes" id="UP000824469"/>
    </source>
</evidence>
<feature type="compositionally biased region" description="Acidic residues" evidence="1">
    <location>
        <begin position="43"/>
        <end position="53"/>
    </location>
</feature>
<comment type="caution">
    <text evidence="2">The sequence shown here is derived from an EMBL/GenBank/DDBJ whole genome shotgun (WGS) entry which is preliminary data.</text>
</comment>
<feature type="compositionally biased region" description="Polar residues" evidence="1">
    <location>
        <begin position="1"/>
        <end position="20"/>
    </location>
</feature>
<protein>
    <submittedName>
        <fullName evidence="2">Uncharacterized protein</fullName>
    </submittedName>
</protein>
<dbReference type="Proteomes" id="UP000824469">
    <property type="component" value="Unassembled WGS sequence"/>
</dbReference>
<gene>
    <name evidence="2" type="ORF">KI387_005712</name>
</gene>
<evidence type="ECO:0000313" key="2">
    <source>
        <dbReference type="EMBL" id="KAH9325534.1"/>
    </source>
</evidence>
<feature type="region of interest" description="Disordered" evidence="1">
    <location>
        <begin position="1"/>
        <end position="53"/>
    </location>
</feature>
<feature type="non-terminal residue" evidence="2">
    <location>
        <position position="1"/>
    </location>
</feature>
<feature type="non-terminal residue" evidence="2">
    <location>
        <position position="53"/>
    </location>
</feature>
<accession>A0AA38LII0</accession>
<reference evidence="2 3" key="1">
    <citation type="journal article" date="2021" name="Nat. Plants">
        <title>The Taxus genome provides insights into paclitaxel biosynthesis.</title>
        <authorList>
            <person name="Xiong X."/>
            <person name="Gou J."/>
            <person name="Liao Q."/>
            <person name="Li Y."/>
            <person name="Zhou Q."/>
            <person name="Bi G."/>
            <person name="Li C."/>
            <person name="Du R."/>
            <person name="Wang X."/>
            <person name="Sun T."/>
            <person name="Guo L."/>
            <person name="Liang H."/>
            <person name="Lu P."/>
            <person name="Wu Y."/>
            <person name="Zhang Z."/>
            <person name="Ro D.K."/>
            <person name="Shang Y."/>
            <person name="Huang S."/>
            <person name="Yan J."/>
        </authorList>
    </citation>
    <scope>NUCLEOTIDE SEQUENCE [LARGE SCALE GENOMIC DNA]</scope>
    <source>
        <strain evidence="2">Ta-2019</strain>
    </source>
</reference>
<evidence type="ECO:0000256" key="1">
    <source>
        <dbReference type="SAM" id="MobiDB-lite"/>
    </source>
</evidence>
<dbReference type="AlphaFoldDB" id="A0AA38LII0"/>
<sequence length="53" mass="5910">IPPCSSNRSTVSPSCYSTRTVDTHTPDRIQKEREEGEVTPVKDEEDPDSGFTK</sequence>
<feature type="compositionally biased region" description="Basic and acidic residues" evidence="1">
    <location>
        <begin position="21"/>
        <end position="42"/>
    </location>
</feature>
<organism evidence="2 3">
    <name type="scientific">Taxus chinensis</name>
    <name type="common">Chinese yew</name>
    <name type="synonym">Taxus wallichiana var. chinensis</name>
    <dbReference type="NCBI Taxonomy" id="29808"/>
    <lineage>
        <taxon>Eukaryota</taxon>
        <taxon>Viridiplantae</taxon>
        <taxon>Streptophyta</taxon>
        <taxon>Embryophyta</taxon>
        <taxon>Tracheophyta</taxon>
        <taxon>Spermatophyta</taxon>
        <taxon>Pinopsida</taxon>
        <taxon>Pinidae</taxon>
        <taxon>Conifers II</taxon>
        <taxon>Cupressales</taxon>
        <taxon>Taxaceae</taxon>
        <taxon>Taxus</taxon>
    </lineage>
</organism>
<keyword evidence="3" id="KW-1185">Reference proteome</keyword>
<name>A0AA38LII0_TAXCH</name>
<proteinExistence type="predicted"/>